<organism evidence="2 3">
    <name type="scientific">Streptomyces afghaniensis 772</name>
    <dbReference type="NCBI Taxonomy" id="1283301"/>
    <lineage>
        <taxon>Bacteria</taxon>
        <taxon>Bacillati</taxon>
        <taxon>Actinomycetota</taxon>
        <taxon>Actinomycetes</taxon>
        <taxon>Kitasatosporales</taxon>
        <taxon>Streptomycetaceae</taxon>
        <taxon>Streptomyces</taxon>
    </lineage>
</organism>
<dbReference type="PATRIC" id="fig|1283301.3.peg.5477"/>
<evidence type="ECO:0000313" key="3">
    <source>
        <dbReference type="Proteomes" id="UP000015001"/>
    </source>
</evidence>
<dbReference type="AlphaFoldDB" id="S4MPA2"/>
<proteinExistence type="predicted"/>
<evidence type="ECO:0000256" key="1">
    <source>
        <dbReference type="SAM" id="MobiDB-lite"/>
    </source>
</evidence>
<dbReference type="EMBL" id="AOPY01001499">
    <property type="protein sequence ID" value="EPJ37410.1"/>
    <property type="molecule type" value="Genomic_DNA"/>
</dbReference>
<dbReference type="Proteomes" id="UP000015001">
    <property type="component" value="Unassembled WGS sequence"/>
</dbReference>
<evidence type="ECO:0000313" key="2">
    <source>
        <dbReference type="EMBL" id="EPJ37410.1"/>
    </source>
</evidence>
<feature type="region of interest" description="Disordered" evidence="1">
    <location>
        <begin position="1"/>
        <end position="47"/>
    </location>
</feature>
<dbReference type="HOGENOM" id="CLU_3173485_0_0_11"/>
<gene>
    <name evidence="2" type="ORF">STAFG_5509</name>
</gene>
<name>S4MPA2_9ACTN</name>
<sequence length="47" mass="4670">MGAASHAAKVPRGGTLVTQRRGPGAADQPVGEYGQARRIPLGGAASK</sequence>
<comment type="caution">
    <text evidence="2">The sequence shown here is derived from an EMBL/GenBank/DDBJ whole genome shotgun (WGS) entry which is preliminary data.</text>
</comment>
<protein>
    <submittedName>
        <fullName evidence="2">Uncharacterized protein</fullName>
    </submittedName>
</protein>
<reference evidence="2 3" key="1">
    <citation type="submission" date="2013-02" db="EMBL/GenBank/DDBJ databases">
        <title>Draft Genome Sequence of Streptomyces afghaniensis, Which Produces Compounds of the Julimycin B-Complex.</title>
        <authorList>
            <person name="Gruening B.A."/>
            <person name="Praeg A."/>
            <person name="Erxleben A."/>
            <person name="Guenther S."/>
            <person name="Fiedler H.-P."/>
            <person name="Goodfellow M."/>
            <person name="Mueller M."/>
        </authorList>
    </citation>
    <scope>NUCLEOTIDE SEQUENCE [LARGE SCALE GENOMIC DNA]</scope>
    <source>
        <strain evidence="2 3">772</strain>
    </source>
</reference>
<keyword evidence="3" id="KW-1185">Reference proteome</keyword>
<accession>S4MPA2</accession>